<dbReference type="AlphaFoldDB" id="A0A8D8ALI5"/>
<protein>
    <submittedName>
        <fullName evidence="2">(northern house mosquito) hypothetical protein</fullName>
    </submittedName>
</protein>
<name>A0A8D8ALI5_CULPI</name>
<evidence type="ECO:0000256" key="1">
    <source>
        <dbReference type="SAM" id="MobiDB-lite"/>
    </source>
</evidence>
<organism evidence="2">
    <name type="scientific">Culex pipiens</name>
    <name type="common">House mosquito</name>
    <dbReference type="NCBI Taxonomy" id="7175"/>
    <lineage>
        <taxon>Eukaryota</taxon>
        <taxon>Metazoa</taxon>
        <taxon>Ecdysozoa</taxon>
        <taxon>Arthropoda</taxon>
        <taxon>Hexapoda</taxon>
        <taxon>Insecta</taxon>
        <taxon>Pterygota</taxon>
        <taxon>Neoptera</taxon>
        <taxon>Endopterygota</taxon>
        <taxon>Diptera</taxon>
        <taxon>Nematocera</taxon>
        <taxon>Culicoidea</taxon>
        <taxon>Culicidae</taxon>
        <taxon>Culicinae</taxon>
        <taxon>Culicini</taxon>
        <taxon>Culex</taxon>
        <taxon>Culex</taxon>
    </lineage>
</organism>
<evidence type="ECO:0000313" key="2">
    <source>
        <dbReference type="EMBL" id="CAG6459458.1"/>
    </source>
</evidence>
<sequence>MYGRSRQNQVCRRVPHGPGVSGGVPLRQDDGGLLVARTQGDSAGYPAVHDGAVAQRQRAEPHPVGRPVRPAAQPGQAGSAPQSDLRRRTERVRRCHQDPGAVHQREQDPRGAQQDVSRTAPAQDTIVVRQSDHLRHARIV</sequence>
<feature type="compositionally biased region" description="Polar residues" evidence="1">
    <location>
        <begin position="1"/>
        <end position="10"/>
    </location>
</feature>
<proteinExistence type="predicted"/>
<feature type="region of interest" description="Disordered" evidence="1">
    <location>
        <begin position="1"/>
        <end position="140"/>
    </location>
</feature>
<reference evidence="2" key="1">
    <citation type="submission" date="2021-05" db="EMBL/GenBank/DDBJ databases">
        <authorList>
            <person name="Alioto T."/>
            <person name="Alioto T."/>
            <person name="Gomez Garrido J."/>
        </authorList>
    </citation>
    <scope>NUCLEOTIDE SEQUENCE</scope>
</reference>
<feature type="compositionally biased region" description="Low complexity" evidence="1">
    <location>
        <begin position="70"/>
        <end position="83"/>
    </location>
</feature>
<accession>A0A8D8ALI5</accession>
<dbReference type="EMBL" id="HBUE01037624">
    <property type="protein sequence ID" value="CAG6459458.1"/>
    <property type="molecule type" value="Transcribed_RNA"/>
</dbReference>